<dbReference type="AlphaFoldDB" id="E4RUB5"/>
<evidence type="ECO:0000259" key="4">
    <source>
        <dbReference type="Pfam" id="PF25989"/>
    </source>
</evidence>
<reference evidence="5 6" key="2">
    <citation type="journal article" date="2011" name="Stand. Genomic Sci.">
        <title>Complete genome sequence of Leadbetterella byssophila type strain (4M15).</title>
        <authorList>
            <person name="Abt B."/>
            <person name="Teshima H."/>
            <person name="Lucas S."/>
            <person name="Lapidus A."/>
            <person name="Del Rio T.G."/>
            <person name="Nolan M."/>
            <person name="Tice H."/>
            <person name="Cheng J.F."/>
            <person name="Pitluck S."/>
            <person name="Liolios K."/>
            <person name="Pagani I."/>
            <person name="Ivanova N."/>
            <person name="Mavromatis K."/>
            <person name="Pati A."/>
            <person name="Tapia R."/>
            <person name="Han C."/>
            <person name="Goodwin L."/>
            <person name="Chen A."/>
            <person name="Palaniappan K."/>
            <person name="Land M."/>
            <person name="Hauser L."/>
            <person name="Chang Y.J."/>
            <person name="Jeffries C.D."/>
            <person name="Rohde M."/>
            <person name="Goker M."/>
            <person name="Tindall B.J."/>
            <person name="Detter J.C."/>
            <person name="Woyke T."/>
            <person name="Bristow J."/>
            <person name="Eisen J.A."/>
            <person name="Markowitz V."/>
            <person name="Hugenholtz P."/>
            <person name="Klenk H.P."/>
            <person name="Kyrpides N.C."/>
        </authorList>
    </citation>
    <scope>NUCLEOTIDE SEQUENCE [LARGE SCALE GENOMIC DNA]</scope>
    <source>
        <strain evidence="6">DSM 17132 / JCM 16389 / KACC 11308 / NBRC 106382 / 4M15</strain>
    </source>
</reference>
<dbReference type="GO" id="GO:1990281">
    <property type="term" value="C:efflux pump complex"/>
    <property type="evidence" value="ECO:0007669"/>
    <property type="project" value="TreeGrafter"/>
</dbReference>
<dbReference type="eggNOG" id="COG0845">
    <property type="taxonomic scope" value="Bacteria"/>
</dbReference>
<dbReference type="InterPro" id="IPR058792">
    <property type="entry name" value="Beta-barrel_RND_2"/>
</dbReference>
<dbReference type="NCBIfam" id="TIGR01730">
    <property type="entry name" value="RND_mfp"/>
    <property type="match status" value="1"/>
</dbReference>
<dbReference type="Gene3D" id="2.40.420.20">
    <property type="match status" value="1"/>
</dbReference>
<feature type="domain" description="CusB-like beta-barrel" evidence="3">
    <location>
        <begin position="203"/>
        <end position="271"/>
    </location>
</feature>
<dbReference type="EMBL" id="CP002305">
    <property type="protein sequence ID" value="ADQ16949.1"/>
    <property type="molecule type" value="Genomic_DNA"/>
</dbReference>
<evidence type="ECO:0000256" key="1">
    <source>
        <dbReference type="ARBA" id="ARBA00009477"/>
    </source>
</evidence>
<keyword evidence="6" id="KW-1185">Reference proteome</keyword>
<dbReference type="Pfam" id="PF25989">
    <property type="entry name" value="YknX_C"/>
    <property type="match status" value="1"/>
</dbReference>
<evidence type="ECO:0000259" key="3">
    <source>
        <dbReference type="Pfam" id="PF25954"/>
    </source>
</evidence>
<dbReference type="PANTHER" id="PTHR30469">
    <property type="entry name" value="MULTIDRUG RESISTANCE PROTEIN MDTA"/>
    <property type="match status" value="1"/>
</dbReference>
<dbReference type="OrthoDB" id="9806939at2"/>
<evidence type="ECO:0000313" key="6">
    <source>
        <dbReference type="Proteomes" id="UP000007435"/>
    </source>
</evidence>
<dbReference type="Pfam" id="PF25917">
    <property type="entry name" value="BSH_RND"/>
    <property type="match status" value="1"/>
</dbReference>
<name>E4RUB5_LEAB4</name>
<organism evidence="5 6">
    <name type="scientific">Leadbetterella byssophila (strain DSM 17132 / JCM 16389 / KACC 11308 / NBRC 106382 / 4M15)</name>
    <dbReference type="NCBI Taxonomy" id="649349"/>
    <lineage>
        <taxon>Bacteria</taxon>
        <taxon>Pseudomonadati</taxon>
        <taxon>Bacteroidota</taxon>
        <taxon>Cytophagia</taxon>
        <taxon>Cytophagales</taxon>
        <taxon>Leadbetterellaceae</taxon>
        <taxon>Leadbetterella</taxon>
    </lineage>
</organism>
<dbReference type="Proteomes" id="UP000007435">
    <property type="component" value="Chromosome"/>
</dbReference>
<gene>
    <name evidence="5" type="ordered locus">Lbys_1229</name>
</gene>
<dbReference type="SUPFAM" id="SSF111369">
    <property type="entry name" value="HlyD-like secretion proteins"/>
    <property type="match status" value="1"/>
</dbReference>
<dbReference type="RefSeq" id="WP_013407999.1">
    <property type="nucleotide sequence ID" value="NC_014655.1"/>
</dbReference>
<dbReference type="InterPro" id="IPR058637">
    <property type="entry name" value="YknX-like_C"/>
</dbReference>
<accession>E4RUB5</accession>
<proteinExistence type="inferred from homology"/>
<dbReference type="GO" id="GO:0015562">
    <property type="term" value="F:efflux transmembrane transporter activity"/>
    <property type="evidence" value="ECO:0007669"/>
    <property type="project" value="TreeGrafter"/>
</dbReference>
<reference key="1">
    <citation type="submission" date="2010-11" db="EMBL/GenBank/DDBJ databases">
        <title>The complete genome of Leadbetterella byssophila DSM 17132.</title>
        <authorList>
            <consortium name="US DOE Joint Genome Institute (JGI-PGF)"/>
            <person name="Lucas S."/>
            <person name="Copeland A."/>
            <person name="Lapidus A."/>
            <person name="Glavina del Rio T."/>
            <person name="Dalin E."/>
            <person name="Tice H."/>
            <person name="Bruce D."/>
            <person name="Goodwin L."/>
            <person name="Pitluck S."/>
            <person name="Kyrpides N."/>
            <person name="Mavromatis K."/>
            <person name="Ivanova N."/>
            <person name="Teshima H."/>
            <person name="Brettin T."/>
            <person name="Detter J.C."/>
            <person name="Han C."/>
            <person name="Tapia R."/>
            <person name="Land M."/>
            <person name="Hauser L."/>
            <person name="Markowitz V."/>
            <person name="Cheng J.-F."/>
            <person name="Hugenholtz P."/>
            <person name="Woyke T."/>
            <person name="Wu D."/>
            <person name="Tindall B."/>
            <person name="Pomrenke H.G."/>
            <person name="Brambilla E."/>
            <person name="Klenk H.-P."/>
            <person name="Eisen J.A."/>
        </authorList>
    </citation>
    <scope>NUCLEOTIDE SEQUENCE [LARGE SCALE GENOMIC DNA]</scope>
    <source>
        <strain>DSM 17132</strain>
    </source>
</reference>
<comment type="similarity">
    <text evidence="1">Belongs to the membrane fusion protein (MFP) (TC 8.A.1) family.</text>
</comment>
<dbReference type="InterPro" id="IPR006143">
    <property type="entry name" value="RND_pump_MFP"/>
</dbReference>
<dbReference type="HOGENOM" id="CLU_018816_1_2_10"/>
<dbReference type="Gene3D" id="2.40.30.170">
    <property type="match status" value="1"/>
</dbReference>
<dbReference type="Gene3D" id="2.40.50.100">
    <property type="match status" value="1"/>
</dbReference>
<sequence length="347" mass="37279">MRPLIIAGLLILALIVGKMLFFSGDSAAPAGGGGGPRKGGGAKLNLYVVDYEENASTISASGSTVANDHVEIRSEISGLITRLSIPEGTVVPKGYLIAKIKDDDILAQLKKIELEEQLAAQTEARHRKLLDINAISKEEYEISLNKVQTLKADKDLLKVQLAKTEIRAPFTGKISLKNISLGAYVTPSNVITTLTQYSPIKIDFTTPERYINDIKVGSTIQFKTDGSPEFRPATVIAIDPSIDVNRSLKVRAISPNQNGDLVPGMFVNVAVEIKKTKTIMVPSEAVIPVVDGMQVYLKKDGKAKLVKVQTGFRDVSKVEVLKGLAIGDSVITSGLITLKEGDPVSSN</sequence>
<dbReference type="Pfam" id="PF25954">
    <property type="entry name" value="Beta-barrel_RND_2"/>
    <property type="match status" value="1"/>
</dbReference>
<evidence type="ECO:0000313" key="5">
    <source>
        <dbReference type="EMBL" id="ADQ16949.1"/>
    </source>
</evidence>
<feature type="domain" description="Multidrug resistance protein MdtA-like barrel-sandwich hybrid" evidence="2">
    <location>
        <begin position="69"/>
        <end position="189"/>
    </location>
</feature>
<dbReference type="KEGG" id="lby:Lbys_1229"/>
<dbReference type="Gene3D" id="1.10.287.470">
    <property type="entry name" value="Helix hairpin bin"/>
    <property type="match status" value="1"/>
</dbReference>
<dbReference type="STRING" id="649349.Lbys_1229"/>
<protein>
    <submittedName>
        <fullName evidence="5">Efflux transporter, RND family, MFP subunit</fullName>
    </submittedName>
</protein>
<evidence type="ECO:0000259" key="2">
    <source>
        <dbReference type="Pfam" id="PF25917"/>
    </source>
</evidence>
<dbReference type="PANTHER" id="PTHR30469:SF36">
    <property type="entry name" value="BLL3903 PROTEIN"/>
    <property type="match status" value="1"/>
</dbReference>
<feature type="domain" description="YknX-like C-terminal permuted SH3-like" evidence="4">
    <location>
        <begin position="279"/>
        <end position="345"/>
    </location>
</feature>
<dbReference type="InterPro" id="IPR058625">
    <property type="entry name" value="MdtA-like_BSH"/>
</dbReference>